<organism evidence="1 2">
    <name type="scientific">Dipteronia dyeriana</name>
    <dbReference type="NCBI Taxonomy" id="168575"/>
    <lineage>
        <taxon>Eukaryota</taxon>
        <taxon>Viridiplantae</taxon>
        <taxon>Streptophyta</taxon>
        <taxon>Embryophyta</taxon>
        <taxon>Tracheophyta</taxon>
        <taxon>Spermatophyta</taxon>
        <taxon>Magnoliopsida</taxon>
        <taxon>eudicotyledons</taxon>
        <taxon>Gunneridae</taxon>
        <taxon>Pentapetalae</taxon>
        <taxon>rosids</taxon>
        <taxon>malvids</taxon>
        <taxon>Sapindales</taxon>
        <taxon>Sapindaceae</taxon>
        <taxon>Hippocastanoideae</taxon>
        <taxon>Acereae</taxon>
        <taxon>Dipteronia</taxon>
    </lineage>
</organism>
<name>A0AAD9XGP4_9ROSI</name>
<reference evidence="1" key="1">
    <citation type="journal article" date="2023" name="Plant J.">
        <title>Genome sequences and population genomics provide insights into the demographic history, inbreeding, and mutation load of two 'living fossil' tree species of Dipteronia.</title>
        <authorList>
            <person name="Feng Y."/>
            <person name="Comes H.P."/>
            <person name="Chen J."/>
            <person name="Zhu S."/>
            <person name="Lu R."/>
            <person name="Zhang X."/>
            <person name="Li P."/>
            <person name="Qiu J."/>
            <person name="Olsen K.M."/>
            <person name="Qiu Y."/>
        </authorList>
    </citation>
    <scope>NUCLEOTIDE SEQUENCE</scope>
    <source>
        <strain evidence="1">KIB01</strain>
    </source>
</reference>
<gene>
    <name evidence="1" type="ORF">Ddye_005637</name>
</gene>
<sequence length="92" mass="10820">MLMIRIGIGIGISIRIRIRIVNSVLAVAEMNRWELSVEFVSTYLLTFWEFEAVQRQRERERVTDSSEFVVFGELLQQKQQSDFQIVKLNSLI</sequence>
<evidence type="ECO:0000313" key="2">
    <source>
        <dbReference type="Proteomes" id="UP001280121"/>
    </source>
</evidence>
<proteinExistence type="predicted"/>
<dbReference type="AlphaFoldDB" id="A0AAD9XGP4"/>
<comment type="caution">
    <text evidence="1">The sequence shown here is derived from an EMBL/GenBank/DDBJ whole genome shotgun (WGS) entry which is preliminary data.</text>
</comment>
<dbReference type="EMBL" id="JANJYI010000002">
    <property type="protein sequence ID" value="KAK2659104.1"/>
    <property type="molecule type" value="Genomic_DNA"/>
</dbReference>
<evidence type="ECO:0000313" key="1">
    <source>
        <dbReference type="EMBL" id="KAK2659104.1"/>
    </source>
</evidence>
<keyword evidence="2" id="KW-1185">Reference proteome</keyword>
<dbReference type="Proteomes" id="UP001280121">
    <property type="component" value="Unassembled WGS sequence"/>
</dbReference>
<accession>A0AAD9XGP4</accession>
<protein>
    <submittedName>
        <fullName evidence="1">Uncharacterized protein</fullName>
    </submittedName>
</protein>